<keyword evidence="2" id="KW-1003">Cell membrane</keyword>
<evidence type="ECO:0000259" key="8">
    <source>
        <dbReference type="Pfam" id="PF12704"/>
    </source>
</evidence>
<dbReference type="Pfam" id="PF02687">
    <property type="entry name" value="FtsX"/>
    <property type="match status" value="2"/>
</dbReference>
<keyword evidence="10" id="KW-1185">Reference proteome</keyword>
<comment type="subcellular location">
    <subcellularLocation>
        <location evidence="1">Cell membrane</location>
        <topology evidence="1">Multi-pass membrane protein</topology>
    </subcellularLocation>
</comment>
<feature type="domain" description="MacB-like periplasmic core" evidence="8">
    <location>
        <begin position="19"/>
        <end position="232"/>
    </location>
</feature>
<dbReference type="InterPro" id="IPR025857">
    <property type="entry name" value="MacB_PCD"/>
</dbReference>
<evidence type="ECO:0000313" key="10">
    <source>
        <dbReference type="Proteomes" id="UP000199072"/>
    </source>
</evidence>
<proteinExistence type="predicted"/>
<gene>
    <name evidence="9" type="ORF">SAMN05216464_10182</name>
</gene>
<protein>
    <submittedName>
        <fullName evidence="9">Putative ABC transport system permease protein</fullName>
    </submittedName>
</protein>
<dbReference type="AlphaFoldDB" id="A0A1G6SWZ7"/>
<dbReference type="PANTHER" id="PTHR30572:SF18">
    <property type="entry name" value="ABC-TYPE MACROLIDE FAMILY EXPORT SYSTEM PERMEASE COMPONENT 2"/>
    <property type="match status" value="1"/>
</dbReference>
<feature type="domain" description="ABC3 transporter permease C-terminal" evidence="7">
    <location>
        <begin position="673"/>
        <end position="785"/>
    </location>
</feature>
<feature type="domain" description="ABC3 transporter permease C-terminal" evidence="7">
    <location>
        <begin position="286"/>
        <end position="399"/>
    </location>
</feature>
<feature type="transmembrane region" description="Helical" evidence="6">
    <location>
        <begin position="670"/>
        <end position="695"/>
    </location>
</feature>
<dbReference type="PROSITE" id="PS51257">
    <property type="entry name" value="PROKAR_LIPOPROTEIN"/>
    <property type="match status" value="1"/>
</dbReference>
<dbReference type="RefSeq" id="WP_091142375.1">
    <property type="nucleotide sequence ID" value="NZ_FNAI01000001.1"/>
</dbReference>
<keyword evidence="4 6" id="KW-1133">Transmembrane helix</keyword>
<evidence type="ECO:0000256" key="3">
    <source>
        <dbReference type="ARBA" id="ARBA00022692"/>
    </source>
</evidence>
<dbReference type="OrthoDB" id="1451596at2"/>
<evidence type="ECO:0000259" key="7">
    <source>
        <dbReference type="Pfam" id="PF02687"/>
    </source>
</evidence>
<keyword evidence="3 6" id="KW-0812">Transmembrane</keyword>
<evidence type="ECO:0000256" key="1">
    <source>
        <dbReference type="ARBA" id="ARBA00004651"/>
    </source>
</evidence>
<feature type="transmembrane region" description="Helical" evidence="6">
    <location>
        <begin position="326"/>
        <end position="353"/>
    </location>
</feature>
<reference evidence="9 10" key="1">
    <citation type="submission" date="2016-10" db="EMBL/GenBank/DDBJ databases">
        <authorList>
            <person name="de Groot N.N."/>
        </authorList>
    </citation>
    <scope>NUCLEOTIDE SEQUENCE [LARGE SCALE GENOMIC DNA]</scope>
    <source>
        <strain evidence="9 10">47C3B</strain>
    </source>
</reference>
<name>A0A1G6SWZ7_9SPHI</name>
<dbReference type="GO" id="GO:0005886">
    <property type="term" value="C:plasma membrane"/>
    <property type="evidence" value="ECO:0007669"/>
    <property type="project" value="UniProtKB-SubCell"/>
</dbReference>
<evidence type="ECO:0000256" key="5">
    <source>
        <dbReference type="ARBA" id="ARBA00023136"/>
    </source>
</evidence>
<evidence type="ECO:0000256" key="6">
    <source>
        <dbReference type="SAM" id="Phobius"/>
    </source>
</evidence>
<dbReference type="Proteomes" id="UP000199072">
    <property type="component" value="Unassembled WGS sequence"/>
</dbReference>
<dbReference type="InterPro" id="IPR050250">
    <property type="entry name" value="Macrolide_Exporter_MacB"/>
</dbReference>
<dbReference type="EMBL" id="FNAI01000001">
    <property type="protein sequence ID" value="SDD21309.1"/>
    <property type="molecule type" value="Genomic_DNA"/>
</dbReference>
<dbReference type="GO" id="GO:0022857">
    <property type="term" value="F:transmembrane transporter activity"/>
    <property type="evidence" value="ECO:0007669"/>
    <property type="project" value="TreeGrafter"/>
</dbReference>
<keyword evidence="5 6" id="KW-0472">Membrane</keyword>
<organism evidence="9 10">
    <name type="scientific">Mucilaginibacter pineti</name>
    <dbReference type="NCBI Taxonomy" id="1391627"/>
    <lineage>
        <taxon>Bacteria</taxon>
        <taxon>Pseudomonadati</taxon>
        <taxon>Bacteroidota</taxon>
        <taxon>Sphingobacteriia</taxon>
        <taxon>Sphingobacteriales</taxon>
        <taxon>Sphingobacteriaceae</taxon>
        <taxon>Mucilaginibacter</taxon>
    </lineage>
</organism>
<feature type="transmembrane region" description="Helical" evidence="6">
    <location>
        <begin position="279"/>
        <end position="299"/>
    </location>
</feature>
<feature type="transmembrane region" description="Helical" evidence="6">
    <location>
        <begin position="373"/>
        <end position="400"/>
    </location>
</feature>
<feature type="transmembrane region" description="Helical" evidence="6">
    <location>
        <begin position="421"/>
        <end position="441"/>
    </location>
</feature>
<dbReference type="Pfam" id="PF12704">
    <property type="entry name" value="MacB_PCD"/>
    <property type="match status" value="1"/>
</dbReference>
<feature type="transmembrane region" description="Helical" evidence="6">
    <location>
        <begin position="754"/>
        <end position="779"/>
    </location>
</feature>
<sequence>MMNIKLAWRNLKKNKLYAFVNILGLTVGIASCLLIGIYIKHETSYDNFHINKDRIVRANMEYSRGGKLHNTAISGTKGGPQLKRILPGVKDYVRTIKSSSVIASNGVIFTEKGVLYADQNFFKVFSFNLIKGDVNSALNAPEKIVITQKAAKKYFGNDDAIGKVLKVGSLNYTVSAIAGDIPSNSQMQFDFVAPFSHYMDTNGPEQWWTANNMTYLLLNDKATLASMQQQVSGYMTTVSKNELKMTGGDYLTFKLQPLTDIHLNSSVSGGFEPVGSITYIYILLAIGSLILIIGCVNYVNLAIAQSSGRGAEIGVRKVMGAGNGELFWQFIAESVVTAAIAAVFALALAAFVLPLFNQLSGKQLEASVLLDPVILAGLVALSLFIGFAAGAYPALVLSSAKLIKILRSGFSFTSGNSVRKSLIVFQFVISIFLIISTIVILQQLSFIRNKDLGYNKSNMVVLPIDGKIIPHLDELKKAIGAVPGVQQVSAAYDEPINVGWSDGVSTNDGKDVAVNAIPVDEDFVKTMQLKLIAGSDYTHADVLQIDTTNHNKNFHYSFILNESAVRALGWTPEQAIGKTISKGETGVIKGVVKDFNFKTFHDPISPLVLFLNKDMLYEVFVKIKGDNVSGTIADIGKVWKSRVTHRPYDYGFLDDDYNALYLSEQRTAGIFTTFSVLAIILACMGLFAITAFAVVQRTKEIGIRKVLGANVKNIVVLISKDFLKLVIVATVVASPIAWYVAHKWLEDFAYRINIQVWVFIVTGAASLLVAAITVSIQAIKAALTNPVKSLKSE</sequence>
<evidence type="ECO:0000256" key="2">
    <source>
        <dbReference type="ARBA" id="ARBA00022475"/>
    </source>
</evidence>
<evidence type="ECO:0000256" key="4">
    <source>
        <dbReference type="ARBA" id="ARBA00022989"/>
    </source>
</evidence>
<feature type="transmembrane region" description="Helical" evidence="6">
    <location>
        <begin position="722"/>
        <end position="742"/>
    </location>
</feature>
<evidence type="ECO:0000313" key="9">
    <source>
        <dbReference type="EMBL" id="SDD21309.1"/>
    </source>
</evidence>
<dbReference type="STRING" id="1391627.SAMN05216464_10182"/>
<dbReference type="PANTHER" id="PTHR30572">
    <property type="entry name" value="MEMBRANE COMPONENT OF TRANSPORTER-RELATED"/>
    <property type="match status" value="1"/>
</dbReference>
<dbReference type="InterPro" id="IPR003838">
    <property type="entry name" value="ABC3_permease_C"/>
</dbReference>
<feature type="transmembrane region" description="Helical" evidence="6">
    <location>
        <begin position="16"/>
        <end position="39"/>
    </location>
</feature>
<accession>A0A1G6SWZ7</accession>